<dbReference type="EnsemblMetazoa" id="GPAI031587-RA">
    <property type="protein sequence ID" value="GPAI031587-PA"/>
    <property type="gene ID" value="GPAI031587"/>
</dbReference>
<evidence type="ECO:0000313" key="2">
    <source>
        <dbReference type="Proteomes" id="UP000092445"/>
    </source>
</evidence>
<dbReference type="AlphaFoldDB" id="A0A1B0A1G9"/>
<keyword evidence="2" id="KW-1185">Reference proteome</keyword>
<reference evidence="1" key="2">
    <citation type="submission" date="2020-05" db="UniProtKB">
        <authorList>
            <consortium name="EnsemblMetazoa"/>
        </authorList>
    </citation>
    <scope>IDENTIFICATION</scope>
    <source>
        <strain evidence="1">IAEA</strain>
    </source>
</reference>
<protein>
    <recommendedName>
        <fullName evidence="3">Myosin motor domain-containing protein</fullName>
    </recommendedName>
</protein>
<sequence length="85" mass="9848">MQALGFDSRQISDIPKILGSILHLGNIKFANKYKKAKEELDLEFLNKLQLEFSTFKPTATGFFDLSELQLFFSIFKRTTTGIFYF</sequence>
<name>A0A1B0A1G9_GLOPL</name>
<organism evidence="1 2">
    <name type="scientific">Glossina pallidipes</name>
    <name type="common">Tsetse fly</name>
    <dbReference type="NCBI Taxonomy" id="7398"/>
    <lineage>
        <taxon>Eukaryota</taxon>
        <taxon>Metazoa</taxon>
        <taxon>Ecdysozoa</taxon>
        <taxon>Arthropoda</taxon>
        <taxon>Hexapoda</taxon>
        <taxon>Insecta</taxon>
        <taxon>Pterygota</taxon>
        <taxon>Neoptera</taxon>
        <taxon>Endopterygota</taxon>
        <taxon>Diptera</taxon>
        <taxon>Brachycera</taxon>
        <taxon>Muscomorpha</taxon>
        <taxon>Hippoboscoidea</taxon>
        <taxon>Glossinidae</taxon>
        <taxon>Glossina</taxon>
    </lineage>
</organism>
<accession>A0A1B0A1G9</accession>
<dbReference type="InterPro" id="IPR027417">
    <property type="entry name" value="P-loop_NTPase"/>
</dbReference>
<evidence type="ECO:0008006" key="3">
    <source>
        <dbReference type="Google" id="ProtNLM"/>
    </source>
</evidence>
<evidence type="ECO:0000313" key="1">
    <source>
        <dbReference type="EnsemblMetazoa" id="GPAI031587-PA"/>
    </source>
</evidence>
<dbReference type="SUPFAM" id="SSF52540">
    <property type="entry name" value="P-loop containing nucleoside triphosphate hydrolases"/>
    <property type="match status" value="1"/>
</dbReference>
<dbReference type="Proteomes" id="UP000092445">
    <property type="component" value="Unassembled WGS sequence"/>
</dbReference>
<proteinExistence type="predicted"/>
<dbReference type="STRING" id="7398.A0A1B0A1G9"/>
<dbReference type="VEuPathDB" id="VectorBase:GPAI031587"/>
<dbReference type="Gene3D" id="1.20.120.720">
    <property type="entry name" value="Myosin VI head, motor domain, U50 subdomain"/>
    <property type="match status" value="1"/>
</dbReference>
<reference evidence="2" key="1">
    <citation type="submission" date="2014-03" db="EMBL/GenBank/DDBJ databases">
        <authorList>
            <person name="Aksoy S."/>
            <person name="Warren W."/>
            <person name="Wilson R.K."/>
        </authorList>
    </citation>
    <scope>NUCLEOTIDE SEQUENCE [LARGE SCALE GENOMIC DNA]</scope>
    <source>
        <strain evidence="2">IAEA</strain>
    </source>
</reference>